<dbReference type="HOGENOM" id="CLU_2350366_0_0_1"/>
<evidence type="ECO:0000313" key="1">
    <source>
        <dbReference type="EnsemblPlants" id="OPUNC02G08700.1"/>
    </source>
</evidence>
<name>A0A0E0JXP9_ORYPU</name>
<dbReference type="EnsemblPlants" id="OPUNC02G08700.1">
    <property type="protein sequence ID" value="OPUNC02G08700.1"/>
    <property type="gene ID" value="OPUNC02G08700"/>
</dbReference>
<evidence type="ECO:0000313" key="2">
    <source>
        <dbReference type="Proteomes" id="UP000026962"/>
    </source>
</evidence>
<reference evidence="1" key="1">
    <citation type="submission" date="2015-04" db="UniProtKB">
        <authorList>
            <consortium name="EnsemblPlants"/>
        </authorList>
    </citation>
    <scope>IDENTIFICATION</scope>
</reference>
<protein>
    <submittedName>
        <fullName evidence="1">Uncharacterized protein</fullName>
    </submittedName>
</protein>
<dbReference type="Gramene" id="OPUNC02G08700.1">
    <property type="protein sequence ID" value="OPUNC02G08700.1"/>
    <property type="gene ID" value="OPUNC02G08700"/>
</dbReference>
<accession>A0A0E0JXP9</accession>
<sequence>MVAPQLRHMDQVVVTNQHQPQHQLTALHQHHLMAQHQHHHTALHQAPPAHLHLMSLKFRQSMISVDPAITGRTTQMLSSPLLGPLATLARHSVLLAV</sequence>
<proteinExistence type="predicted"/>
<dbReference type="AlphaFoldDB" id="A0A0E0JXP9"/>
<organism evidence="1">
    <name type="scientific">Oryza punctata</name>
    <name type="common">Red rice</name>
    <dbReference type="NCBI Taxonomy" id="4537"/>
    <lineage>
        <taxon>Eukaryota</taxon>
        <taxon>Viridiplantae</taxon>
        <taxon>Streptophyta</taxon>
        <taxon>Embryophyta</taxon>
        <taxon>Tracheophyta</taxon>
        <taxon>Spermatophyta</taxon>
        <taxon>Magnoliopsida</taxon>
        <taxon>Liliopsida</taxon>
        <taxon>Poales</taxon>
        <taxon>Poaceae</taxon>
        <taxon>BOP clade</taxon>
        <taxon>Oryzoideae</taxon>
        <taxon>Oryzeae</taxon>
        <taxon>Oryzinae</taxon>
        <taxon>Oryza</taxon>
    </lineage>
</organism>
<reference evidence="1" key="2">
    <citation type="submission" date="2018-05" db="EMBL/GenBank/DDBJ databases">
        <title>OpunRS2 (Oryza punctata Reference Sequence Version 2).</title>
        <authorList>
            <person name="Zhang J."/>
            <person name="Kudrna D."/>
            <person name="Lee S."/>
            <person name="Talag J."/>
            <person name="Welchert J."/>
            <person name="Wing R.A."/>
        </authorList>
    </citation>
    <scope>NUCLEOTIDE SEQUENCE [LARGE SCALE GENOMIC DNA]</scope>
</reference>
<dbReference type="Proteomes" id="UP000026962">
    <property type="component" value="Chromosome 2"/>
</dbReference>
<keyword evidence="2" id="KW-1185">Reference proteome</keyword>